<organism evidence="2 3">
    <name type="scientific">Bacillus suaedaesalsae</name>
    <dbReference type="NCBI Taxonomy" id="2810349"/>
    <lineage>
        <taxon>Bacteria</taxon>
        <taxon>Bacillati</taxon>
        <taxon>Bacillota</taxon>
        <taxon>Bacilli</taxon>
        <taxon>Bacillales</taxon>
        <taxon>Bacillaceae</taxon>
        <taxon>Bacillus</taxon>
    </lineage>
</organism>
<reference evidence="2 3" key="1">
    <citation type="submission" date="2021-02" db="EMBL/GenBank/DDBJ databases">
        <title>Bacillus sp. RD4P76, an endophyte from a halophyte.</title>
        <authorList>
            <person name="Sun J.-Q."/>
        </authorList>
    </citation>
    <scope>NUCLEOTIDE SEQUENCE [LARGE SCALE GENOMIC DNA]</scope>
    <source>
        <strain evidence="2 3">RD4P76</strain>
    </source>
</reference>
<evidence type="ECO:0000313" key="2">
    <source>
        <dbReference type="EMBL" id="MBM6616666.1"/>
    </source>
</evidence>
<keyword evidence="3" id="KW-1185">Reference proteome</keyword>
<sequence>MTTYEALSLVSQFNLVLLGVMTIVIMLLVQSKKSNRLTSQGTRQSLLFGFTTYFG</sequence>
<evidence type="ECO:0000313" key="3">
    <source>
        <dbReference type="Proteomes" id="UP001518925"/>
    </source>
</evidence>
<name>A0ABS2DE14_9BACI</name>
<gene>
    <name evidence="2" type="ORF">JR050_03095</name>
</gene>
<dbReference type="Proteomes" id="UP001518925">
    <property type="component" value="Unassembled WGS sequence"/>
</dbReference>
<keyword evidence="1" id="KW-0812">Transmembrane</keyword>
<keyword evidence="1" id="KW-1133">Transmembrane helix</keyword>
<comment type="caution">
    <text evidence="2">The sequence shown here is derived from an EMBL/GenBank/DDBJ whole genome shotgun (WGS) entry which is preliminary data.</text>
</comment>
<accession>A0ABS2DE14</accession>
<proteinExistence type="predicted"/>
<evidence type="ECO:0000256" key="1">
    <source>
        <dbReference type="SAM" id="Phobius"/>
    </source>
</evidence>
<keyword evidence="1" id="KW-0472">Membrane</keyword>
<feature type="transmembrane region" description="Helical" evidence="1">
    <location>
        <begin position="6"/>
        <end position="29"/>
    </location>
</feature>
<dbReference type="RefSeq" id="WP_204202057.1">
    <property type="nucleotide sequence ID" value="NZ_JAFELM010000015.1"/>
</dbReference>
<protein>
    <submittedName>
        <fullName evidence="2">Uncharacterized protein</fullName>
    </submittedName>
</protein>
<dbReference type="EMBL" id="JAFELM010000015">
    <property type="protein sequence ID" value="MBM6616666.1"/>
    <property type="molecule type" value="Genomic_DNA"/>
</dbReference>